<sequence length="369" mass="41303">MTASSKLWFKLLSSSYLHTFLTLPHTFHNPLCFLNSPFFNVYPQSLYLPLCSCTSAQHTTNRALAQKIYSWLQMANLKFTYVVSCQIYGQQKQQKATEATDIAVLLQRNEALRVAFIHADESTHDANSSKVFYSKLVKADINGKDQEIYSIKLPGDPKLGEGKPENQNHAIIFTHGEAIQTIDMNQVKTGTPKQKTDLAINVGGENLWQDCSRKRYKSSSNRKVFCESKKCPKNASCIGPYKPAAGGHPQLESKFLHTTALVVNMVEFQNQHFHGLSCMNSVIGLVVPVIDLVLAGGVQWPIHGANSMVKKCSYYYWRHQLEDNLLVIDVASSNELVPCMNLVLYTIITSIPIPMSKIQCPKSAIKSRS</sequence>
<dbReference type="SUPFAM" id="SSF50630">
    <property type="entry name" value="Acid proteases"/>
    <property type="match status" value="1"/>
</dbReference>
<dbReference type="Proteomes" id="UP001374584">
    <property type="component" value="Unassembled WGS sequence"/>
</dbReference>
<dbReference type="PANTHER" id="PTHR12741:SF67">
    <property type="entry name" value="CALLOSE SYNTHASE 10"/>
    <property type="match status" value="1"/>
</dbReference>
<accession>A0AAN9M4U9</accession>
<dbReference type="GO" id="GO:0005886">
    <property type="term" value="C:plasma membrane"/>
    <property type="evidence" value="ECO:0007669"/>
    <property type="project" value="TreeGrafter"/>
</dbReference>
<dbReference type="GO" id="GO:0006075">
    <property type="term" value="P:(1-&gt;3)-beta-D-glucan biosynthetic process"/>
    <property type="evidence" value="ECO:0007669"/>
    <property type="project" value="InterPro"/>
</dbReference>
<keyword evidence="3" id="KW-1185">Reference proteome</keyword>
<gene>
    <name evidence="2" type="ORF">VNO80_22836</name>
</gene>
<feature type="domain" description="Glycosyl transferase 48" evidence="1">
    <location>
        <begin position="70"/>
        <end position="186"/>
    </location>
</feature>
<evidence type="ECO:0000259" key="1">
    <source>
        <dbReference type="Pfam" id="PF02364"/>
    </source>
</evidence>
<dbReference type="PANTHER" id="PTHR12741">
    <property type="entry name" value="LYST-INTERACTING PROTEIN LIP5 DOPAMINE RESPONSIVE PROTEIN DRG-1"/>
    <property type="match status" value="1"/>
</dbReference>
<proteinExistence type="predicted"/>
<dbReference type="EMBL" id="JAYMYR010000008">
    <property type="protein sequence ID" value="KAK7348285.1"/>
    <property type="molecule type" value="Genomic_DNA"/>
</dbReference>
<dbReference type="InterPro" id="IPR003440">
    <property type="entry name" value="Glyco_trans_48_dom"/>
</dbReference>
<dbReference type="InterPro" id="IPR021109">
    <property type="entry name" value="Peptidase_aspartic_dom_sf"/>
</dbReference>
<dbReference type="GO" id="GO:0000148">
    <property type="term" value="C:1,3-beta-D-glucan synthase complex"/>
    <property type="evidence" value="ECO:0007669"/>
    <property type="project" value="InterPro"/>
</dbReference>
<dbReference type="AlphaFoldDB" id="A0AAN9M4U9"/>
<dbReference type="GO" id="GO:0003843">
    <property type="term" value="F:1,3-beta-D-glucan synthase activity"/>
    <property type="evidence" value="ECO:0007669"/>
    <property type="project" value="InterPro"/>
</dbReference>
<name>A0AAN9M4U9_PHACN</name>
<evidence type="ECO:0000313" key="3">
    <source>
        <dbReference type="Proteomes" id="UP001374584"/>
    </source>
</evidence>
<evidence type="ECO:0000313" key="2">
    <source>
        <dbReference type="EMBL" id="KAK7348285.1"/>
    </source>
</evidence>
<organism evidence="2 3">
    <name type="scientific">Phaseolus coccineus</name>
    <name type="common">Scarlet runner bean</name>
    <name type="synonym">Phaseolus multiflorus</name>
    <dbReference type="NCBI Taxonomy" id="3886"/>
    <lineage>
        <taxon>Eukaryota</taxon>
        <taxon>Viridiplantae</taxon>
        <taxon>Streptophyta</taxon>
        <taxon>Embryophyta</taxon>
        <taxon>Tracheophyta</taxon>
        <taxon>Spermatophyta</taxon>
        <taxon>Magnoliopsida</taxon>
        <taxon>eudicotyledons</taxon>
        <taxon>Gunneridae</taxon>
        <taxon>Pentapetalae</taxon>
        <taxon>rosids</taxon>
        <taxon>fabids</taxon>
        <taxon>Fabales</taxon>
        <taxon>Fabaceae</taxon>
        <taxon>Papilionoideae</taxon>
        <taxon>50 kb inversion clade</taxon>
        <taxon>NPAAA clade</taxon>
        <taxon>indigoferoid/millettioid clade</taxon>
        <taxon>Phaseoleae</taxon>
        <taxon>Phaseolus</taxon>
    </lineage>
</organism>
<protein>
    <recommendedName>
        <fullName evidence="1">Glycosyl transferase 48 domain-containing protein</fullName>
    </recommendedName>
</protein>
<dbReference type="Pfam" id="PF02364">
    <property type="entry name" value="Glucan_synthase"/>
    <property type="match status" value="1"/>
</dbReference>
<dbReference type="Gene3D" id="2.40.70.10">
    <property type="entry name" value="Acid Proteases"/>
    <property type="match status" value="1"/>
</dbReference>
<reference evidence="2 3" key="1">
    <citation type="submission" date="2024-01" db="EMBL/GenBank/DDBJ databases">
        <title>The genomes of 5 underutilized Papilionoideae crops provide insights into root nodulation and disease resistanc.</title>
        <authorList>
            <person name="Jiang F."/>
        </authorList>
    </citation>
    <scope>NUCLEOTIDE SEQUENCE [LARGE SCALE GENOMIC DNA]</scope>
    <source>
        <strain evidence="2">JINMINGXINNONG_FW02</strain>
        <tissue evidence="2">Leaves</tissue>
    </source>
</reference>
<comment type="caution">
    <text evidence="2">The sequence shown here is derived from an EMBL/GenBank/DDBJ whole genome shotgun (WGS) entry which is preliminary data.</text>
</comment>